<comment type="subunit">
    <text evidence="14">Interacts with EME1.</text>
</comment>
<dbReference type="GO" id="GO:0006308">
    <property type="term" value="P:DNA catabolic process"/>
    <property type="evidence" value="ECO:0007669"/>
    <property type="project" value="UniProtKB-UniRule"/>
</dbReference>
<dbReference type="InterPro" id="IPR010996">
    <property type="entry name" value="HHH_MUS81"/>
</dbReference>
<dbReference type="InterPro" id="IPR042530">
    <property type="entry name" value="EME1/EME2_C"/>
</dbReference>
<dbReference type="Gene3D" id="1.10.150.110">
    <property type="entry name" value="DNA polymerase beta, N-terminal domain-like"/>
    <property type="match status" value="1"/>
</dbReference>
<dbReference type="Gene3D" id="1.10.10.10">
    <property type="entry name" value="Winged helix-like DNA-binding domain superfamily/Winged helix DNA-binding domain"/>
    <property type="match status" value="1"/>
</dbReference>
<evidence type="ECO:0000256" key="15">
    <source>
        <dbReference type="SAM" id="MobiDB-lite"/>
    </source>
</evidence>
<dbReference type="FunFam" id="3.40.50.10130:FF:000003">
    <property type="entry name" value="Crossover junction endonuclease MUS81"/>
    <property type="match status" value="1"/>
</dbReference>
<dbReference type="GO" id="GO:0000712">
    <property type="term" value="P:resolution of meiotic recombination intermediates"/>
    <property type="evidence" value="ECO:0007669"/>
    <property type="project" value="TreeGrafter"/>
</dbReference>
<dbReference type="Pfam" id="PF21136">
    <property type="entry name" value="WHD_MUS81"/>
    <property type="match status" value="1"/>
</dbReference>
<comment type="subcellular location">
    <subcellularLocation>
        <location evidence="2">Nucleus</location>
        <location evidence="2">Nucleolus</location>
    </subcellularLocation>
</comment>
<dbReference type="CDD" id="cd20074">
    <property type="entry name" value="XPF_nuclease_Mus81"/>
    <property type="match status" value="1"/>
</dbReference>
<dbReference type="AlphaFoldDB" id="A0A8C1WKG8"/>
<keyword evidence="7 14" id="KW-0227">DNA damage</keyword>
<dbReference type="GO" id="GO:0003677">
    <property type="term" value="F:DNA binding"/>
    <property type="evidence" value="ECO:0007669"/>
    <property type="project" value="UniProtKB-UniRule"/>
</dbReference>
<dbReference type="GO" id="GO:0048257">
    <property type="term" value="F:3'-flap endonuclease activity"/>
    <property type="evidence" value="ECO:0007669"/>
    <property type="project" value="TreeGrafter"/>
</dbReference>
<dbReference type="GO" id="GO:0048476">
    <property type="term" value="C:Holliday junction resolvase complex"/>
    <property type="evidence" value="ECO:0007669"/>
    <property type="project" value="UniProtKB-UniRule"/>
</dbReference>
<evidence type="ECO:0000256" key="4">
    <source>
        <dbReference type="ARBA" id="ARBA00022722"/>
    </source>
</evidence>
<dbReference type="SUPFAM" id="SSF52980">
    <property type="entry name" value="Restriction endonuclease-like"/>
    <property type="match status" value="1"/>
</dbReference>
<dbReference type="PANTHER" id="PTHR13451:SF0">
    <property type="entry name" value="CROSSOVER JUNCTION ENDONUCLEASE MUS81"/>
    <property type="match status" value="1"/>
</dbReference>
<keyword evidence="6 14" id="KW-0255">Endonuclease</keyword>
<dbReference type="SUPFAM" id="SSF47802">
    <property type="entry name" value="DNA polymerase beta, N-terminal domain-like"/>
    <property type="match status" value="1"/>
</dbReference>
<evidence type="ECO:0000256" key="13">
    <source>
        <dbReference type="ARBA" id="ARBA00093541"/>
    </source>
</evidence>
<protein>
    <recommendedName>
        <fullName evidence="14">Crossover junction endonuclease MUS81</fullName>
        <ecNumber evidence="14">3.1.22.-</ecNumber>
    </recommendedName>
</protein>
<keyword evidence="10 14" id="KW-0233">DNA recombination</keyword>
<dbReference type="Pfam" id="PF14716">
    <property type="entry name" value="HHH_8"/>
    <property type="match status" value="1"/>
</dbReference>
<dbReference type="InterPro" id="IPR036388">
    <property type="entry name" value="WH-like_DNA-bd_sf"/>
</dbReference>
<dbReference type="Pfam" id="PF21292">
    <property type="entry name" value="EME1-MUS81_C"/>
    <property type="match status" value="1"/>
</dbReference>
<comment type="cofactor">
    <cofactor evidence="1 14">
        <name>Mg(2+)</name>
        <dbReference type="ChEBI" id="CHEBI:18420"/>
    </cofactor>
</comment>
<organism evidence="17 18">
    <name type="scientific">Cyprinus carpio</name>
    <name type="common">Common carp</name>
    <dbReference type="NCBI Taxonomy" id="7962"/>
    <lineage>
        <taxon>Eukaryota</taxon>
        <taxon>Metazoa</taxon>
        <taxon>Chordata</taxon>
        <taxon>Craniata</taxon>
        <taxon>Vertebrata</taxon>
        <taxon>Euteleostomi</taxon>
        <taxon>Actinopterygii</taxon>
        <taxon>Neopterygii</taxon>
        <taxon>Teleostei</taxon>
        <taxon>Ostariophysi</taxon>
        <taxon>Cypriniformes</taxon>
        <taxon>Cyprinidae</taxon>
        <taxon>Cyprininae</taxon>
        <taxon>Cyprinus</taxon>
    </lineage>
</organism>
<keyword evidence="11 14" id="KW-0234">DNA repair</keyword>
<comment type="similarity">
    <text evidence="3 14">Belongs to the XPF family.</text>
</comment>
<dbReference type="CDD" id="cd21036">
    <property type="entry name" value="WH_MUS81"/>
    <property type="match status" value="1"/>
</dbReference>
<dbReference type="FunFam" id="1.10.150.670:FF:000001">
    <property type="entry name" value="Crossover junction endonuclease MUS81"/>
    <property type="match status" value="1"/>
</dbReference>
<accession>A0A8C1WKG8</accession>
<feature type="domain" description="ERCC4" evidence="16">
    <location>
        <begin position="286"/>
        <end position="395"/>
    </location>
</feature>
<dbReference type="GO" id="GO:0008821">
    <property type="term" value="F:crossover junction DNA endonuclease activity"/>
    <property type="evidence" value="ECO:0007669"/>
    <property type="project" value="UniProtKB-UniRule"/>
</dbReference>
<evidence type="ECO:0000256" key="10">
    <source>
        <dbReference type="ARBA" id="ARBA00023172"/>
    </source>
</evidence>
<feature type="region of interest" description="Disordered" evidence="15">
    <location>
        <begin position="89"/>
        <end position="127"/>
    </location>
</feature>
<evidence type="ECO:0000256" key="7">
    <source>
        <dbReference type="ARBA" id="ARBA00022763"/>
    </source>
</evidence>
<dbReference type="PANTHER" id="PTHR13451">
    <property type="entry name" value="CLASS II CROSSOVER JUNCTION ENDONUCLEASE MUS81"/>
    <property type="match status" value="1"/>
</dbReference>
<dbReference type="InterPro" id="IPR047416">
    <property type="entry name" value="XPF_nuclease_Mus81"/>
</dbReference>
<dbReference type="GO" id="GO:0005730">
    <property type="term" value="C:nucleolus"/>
    <property type="evidence" value="ECO:0007669"/>
    <property type="project" value="UniProtKB-SubCell"/>
</dbReference>
<keyword evidence="12 14" id="KW-0539">Nucleus</keyword>
<feature type="region of interest" description="Disordered" evidence="15">
    <location>
        <begin position="224"/>
        <end position="243"/>
    </location>
</feature>
<dbReference type="GO" id="GO:0046872">
    <property type="term" value="F:metal ion binding"/>
    <property type="evidence" value="ECO:0007669"/>
    <property type="project" value="UniProtKB-UniRule"/>
</dbReference>
<keyword evidence="5 14" id="KW-0479">Metal-binding</keyword>
<dbReference type="GO" id="GO:0000727">
    <property type="term" value="P:double-strand break repair via break-induced replication"/>
    <property type="evidence" value="ECO:0007669"/>
    <property type="project" value="UniProtKB-UniRule"/>
</dbReference>
<keyword evidence="4 14" id="KW-0540">Nuclease</keyword>
<keyword evidence="8 14" id="KW-0378">Hydrolase</keyword>
<evidence type="ECO:0000256" key="12">
    <source>
        <dbReference type="ARBA" id="ARBA00023242"/>
    </source>
</evidence>
<evidence type="ECO:0000256" key="5">
    <source>
        <dbReference type="ARBA" id="ARBA00022723"/>
    </source>
</evidence>
<dbReference type="InterPro" id="IPR033309">
    <property type="entry name" value="Mus81"/>
</dbReference>
<name>A0A8C1WKG8_CYPCA</name>
<keyword evidence="9 14" id="KW-0460">Magnesium</keyword>
<evidence type="ECO:0000256" key="1">
    <source>
        <dbReference type="ARBA" id="ARBA00001946"/>
    </source>
</evidence>
<dbReference type="InterPro" id="IPR011335">
    <property type="entry name" value="Restrct_endonuc-II-like"/>
</dbReference>
<comment type="subunit">
    <text evidence="13">Part of the heterodimeric DNA structure-specific endonuclease complex MUS81-EME1. Part of the heterodimeric DNA structure-specific endonuclease complex MUS81-EME2.</text>
</comment>
<evidence type="ECO:0000256" key="3">
    <source>
        <dbReference type="ARBA" id="ARBA00010015"/>
    </source>
</evidence>
<evidence type="ECO:0000256" key="6">
    <source>
        <dbReference type="ARBA" id="ARBA00022759"/>
    </source>
</evidence>
<dbReference type="Proteomes" id="UP000694700">
    <property type="component" value="Unplaced"/>
</dbReference>
<reference evidence="17" key="1">
    <citation type="submission" date="2025-08" db="UniProtKB">
        <authorList>
            <consortium name="Ensembl"/>
        </authorList>
    </citation>
    <scope>IDENTIFICATION</scope>
</reference>
<dbReference type="EC" id="3.1.22.-" evidence="14"/>
<evidence type="ECO:0000256" key="8">
    <source>
        <dbReference type="ARBA" id="ARBA00022801"/>
    </source>
</evidence>
<evidence type="ECO:0000313" key="18">
    <source>
        <dbReference type="Proteomes" id="UP000694700"/>
    </source>
</evidence>
<evidence type="ECO:0000256" key="14">
    <source>
        <dbReference type="RuleBase" id="RU369042"/>
    </source>
</evidence>
<comment type="function">
    <text evidence="14">Interacts with EME1 to form a DNA structure-specific endonuclease with substrate preference for branched DNA structures with a 5'-end at the branch nick. Typical substrates include 3'-flap structures, D-loops, replication forks and nicked Holliday junctions. May be required in mitosis for the processing of stalled or collapsed replication fork intermediates. May be required in meiosis for the repair of meiosis-specific double strand breaks subsequent to single-end invasion (SEI).</text>
</comment>
<dbReference type="InterPro" id="IPR006166">
    <property type="entry name" value="ERCC4_domain"/>
</dbReference>
<dbReference type="Ensembl" id="ENSCCRT00015070526.1">
    <property type="protein sequence ID" value="ENSCCRP00015068317.1"/>
    <property type="gene ID" value="ENSCCRG00015027691.1"/>
</dbReference>
<evidence type="ECO:0000256" key="2">
    <source>
        <dbReference type="ARBA" id="ARBA00004604"/>
    </source>
</evidence>
<dbReference type="FunFam" id="1.10.10.10:FF:000307">
    <property type="entry name" value="Crossover junction endonuclease MUS81"/>
    <property type="match status" value="1"/>
</dbReference>
<dbReference type="FunFam" id="1.10.150.110:FF:000001">
    <property type="entry name" value="Putative Crossover junction endonuclease MUS81"/>
    <property type="match status" value="1"/>
</dbReference>
<evidence type="ECO:0000313" key="17">
    <source>
        <dbReference type="Ensembl" id="ENSCCRP00015068317.1"/>
    </source>
</evidence>
<dbReference type="InterPro" id="IPR027421">
    <property type="entry name" value="DNA_pol_lamdba_lyase_dom_sf"/>
</dbReference>
<dbReference type="Gene3D" id="1.10.150.670">
    <property type="entry name" value="Crossover junction endonuclease EME1, DNA-binding domain"/>
    <property type="match status" value="1"/>
</dbReference>
<dbReference type="GO" id="GO:0031297">
    <property type="term" value="P:replication fork processing"/>
    <property type="evidence" value="ECO:0007669"/>
    <property type="project" value="UniProtKB-ARBA"/>
</dbReference>
<evidence type="ECO:0000259" key="16">
    <source>
        <dbReference type="SMART" id="SM00891"/>
    </source>
</evidence>
<dbReference type="Gene3D" id="3.40.50.10130">
    <property type="match status" value="1"/>
</dbReference>
<proteinExistence type="inferred from homology"/>
<sequence>MPCFYVCLGRKRPVPSCPNPLFLQWLTELRDSAKEKGLKTQYVYQKAINSLKKYPLPLKNGKEAKILQNFGDGICKILDERLQKHYREHGEGPHNVASSKQMEEPRKEPSGNLKVRKEKGTKKKREYVPQKRSGGYAVLLTLYRHAQMPGSKGFMFRNELQTEAQPLCEKSFTVPDLGSKYTAWSSVSTLIQKDLLVKTHNPARYSLTDQGLALAERLDSEETGMAKEHGEQMSGEEDSRDGPDVVDLTLATGHISESDAAGKSQTLETGRTAMGWHLTPGSYEIVLCVDVIETTGGSSGRKQELVKELQRNCVTFDIRKLNVGDFLWVAREKVTPVPGQLRPPVGKELVLDYIIERKRMDDLCGSIIDGRFREQKFRLKRCGLRKPIYLVEECGSAAAHLSIPESTLQQAIVNTQVVDGFFVKRVQDVKESAAYLTIMTRYLQKLYHVCFTVKSIELEGDGGDESEQTANLSCSLMAFTEFNYGAIKNKCQTVREVFARQLMQISGVSGDKAAAVLEHYSTVSSLLQAYDRCSSESEKEKLLSSIKYGKLKRNLGPALSRTIYQLYCTRGPLS</sequence>
<evidence type="ECO:0000256" key="9">
    <source>
        <dbReference type="ARBA" id="ARBA00022842"/>
    </source>
</evidence>
<dbReference type="GO" id="GO:0031573">
    <property type="term" value="P:mitotic intra-S DNA damage checkpoint signaling"/>
    <property type="evidence" value="ECO:0007669"/>
    <property type="project" value="TreeGrafter"/>
</dbReference>
<evidence type="ECO:0000256" key="11">
    <source>
        <dbReference type="ARBA" id="ARBA00023204"/>
    </source>
</evidence>
<dbReference type="InterPro" id="IPR047417">
    <property type="entry name" value="WHD_MUS81"/>
</dbReference>
<dbReference type="SMART" id="SM00891">
    <property type="entry name" value="ERCC4"/>
    <property type="match status" value="1"/>
</dbReference>
<feature type="compositionally biased region" description="Basic residues" evidence="15">
    <location>
        <begin position="114"/>
        <end position="125"/>
    </location>
</feature>
<dbReference type="Pfam" id="PF02732">
    <property type="entry name" value="ERCC4"/>
    <property type="match status" value="1"/>
</dbReference>